<dbReference type="Pfam" id="PF01182">
    <property type="entry name" value="Glucosamine_iso"/>
    <property type="match status" value="1"/>
</dbReference>
<dbReference type="Gene3D" id="3.40.50.1360">
    <property type="match status" value="1"/>
</dbReference>
<keyword evidence="4" id="KW-1185">Reference proteome</keyword>
<evidence type="ECO:0000259" key="2">
    <source>
        <dbReference type="Pfam" id="PF01182"/>
    </source>
</evidence>
<dbReference type="EMBL" id="JBHSMH010000042">
    <property type="protein sequence ID" value="MFC5469878.1"/>
    <property type="molecule type" value="Genomic_DNA"/>
</dbReference>
<keyword evidence="1" id="KW-0119">Carbohydrate metabolism</keyword>
<dbReference type="PANTHER" id="PTHR11280:SF6">
    <property type="entry name" value="GLUCOSAMINE-6-PHOSPHATE ISOMERASE NAGB"/>
    <property type="match status" value="1"/>
</dbReference>
<evidence type="ECO:0000313" key="4">
    <source>
        <dbReference type="Proteomes" id="UP001596105"/>
    </source>
</evidence>
<name>A0ABW0LVW7_9BACL</name>
<dbReference type="InterPro" id="IPR006148">
    <property type="entry name" value="Glc/Gal-6P_isomerase"/>
</dbReference>
<dbReference type="Proteomes" id="UP001596105">
    <property type="component" value="Unassembled WGS sequence"/>
</dbReference>
<gene>
    <name evidence="3" type="ORF">ACFPPD_14180</name>
</gene>
<dbReference type="InterPro" id="IPR004547">
    <property type="entry name" value="Glucosamine6P_isomerase"/>
</dbReference>
<dbReference type="CDD" id="cd01399">
    <property type="entry name" value="GlcN6P_deaminase"/>
    <property type="match status" value="1"/>
</dbReference>
<proteinExistence type="predicted"/>
<dbReference type="PANTHER" id="PTHR11280">
    <property type="entry name" value="GLUCOSAMINE-6-PHOSPHATE ISOMERASE"/>
    <property type="match status" value="1"/>
</dbReference>
<dbReference type="InterPro" id="IPR037171">
    <property type="entry name" value="NagB/RpiA_transferase-like"/>
</dbReference>
<dbReference type="SUPFAM" id="SSF100950">
    <property type="entry name" value="NagB/RpiA/CoA transferase-like"/>
    <property type="match status" value="1"/>
</dbReference>
<protein>
    <submittedName>
        <fullName evidence="3">6-phosphogluconolactonase</fullName>
        <ecNumber evidence="3">3.1.1.31</ecNumber>
    </submittedName>
</protein>
<evidence type="ECO:0000313" key="3">
    <source>
        <dbReference type="EMBL" id="MFC5469878.1"/>
    </source>
</evidence>
<reference evidence="4" key="1">
    <citation type="journal article" date="2019" name="Int. J. Syst. Evol. Microbiol.">
        <title>The Global Catalogue of Microorganisms (GCM) 10K type strain sequencing project: providing services to taxonomists for standard genome sequencing and annotation.</title>
        <authorList>
            <consortium name="The Broad Institute Genomics Platform"/>
            <consortium name="The Broad Institute Genome Sequencing Center for Infectious Disease"/>
            <person name="Wu L."/>
            <person name="Ma J."/>
        </authorList>
    </citation>
    <scope>NUCLEOTIDE SEQUENCE [LARGE SCALE GENOMIC DNA]</scope>
    <source>
        <strain evidence="4">CCUG 57113</strain>
    </source>
</reference>
<comment type="caution">
    <text evidence="3">The sequence shown here is derived from an EMBL/GenBank/DDBJ whole genome shotgun (WGS) entry which is preliminary data.</text>
</comment>
<dbReference type="EC" id="3.1.1.31" evidence="3"/>
<dbReference type="GO" id="GO:0017057">
    <property type="term" value="F:6-phosphogluconolactonase activity"/>
    <property type="evidence" value="ECO:0007669"/>
    <property type="project" value="UniProtKB-EC"/>
</dbReference>
<accession>A0ABW0LVW7</accession>
<organism evidence="3 4">
    <name type="scientific">Cohnella suwonensis</name>
    <dbReference type="NCBI Taxonomy" id="696072"/>
    <lineage>
        <taxon>Bacteria</taxon>
        <taxon>Bacillati</taxon>
        <taxon>Bacillota</taxon>
        <taxon>Bacilli</taxon>
        <taxon>Bacillales</taxon>
        <taxon>Paenibacillaceae</taxon>
        <taxon>Cohnella</taxon>
    </lineage>
</organism>
<evidence type="ECO:0000256" key="1">
    <source>
        <dbReference type="ARBA" id="ARBA00023277"/>
    </source>
</evidence>
<keyword evidence="3" id="KW-0378">Hydrolase</keyword>
<feature type="domain" description="Glucosamine/galactosamine-6-phosphate isomerase" evidence="2">
    <location>
        <begin position="8"/>
        <end position="225"/>
    </location>
</feature>
<dbReference type="RefSeq" id="WP_209751055.1">
    <property type="nucleotide sequence ID" value="NZ_JBHSMH010000042.1"/>
</dbReference>
<sequence length="251" mass="27632">MRLHLHQDSETLGRHAAKEAAAWINECLGEKGFARIVLSTGASQFEFFNSLIQQPVDWTKVEMFHLDEYIGLPESHPASFRKYLKERFVSRVTLKAVHFVDGERLPSDILDELEKAAGKGPFDLGLIGIGENAHIAFNDPPADFLVDSAYKVVALTDDCKEQQVREGWFAGLGDVPDLAITMTVSSIMSCRKIISCVPHEVKADAVGRTLATEETTPEVPASILKTHPDWSLHLDSGSASRLPIRVRGGIA</sequence>